<accession>A0A2K9EWG2</accession>
<name>A0A2K9EWG2_9RHOB</name>
<reference evidence="1 2" key="1">
    <citation type="submission" date="2017-12" db="EMBL/GenBank/DDBJ databases">
        <authorList>
            <person name="Hurst M.R.H."/>
        </authorList>
    </citation>
    <scope>NUCLEOTIDE SEQUENCE [LARGE SCALE GENOMIC DNA]</scope>
    <source>
        <strain evidence="1 2">BM15</strain>
    </source>
</reference>
<evidence type="ECO:0000313" key="1">
    <source>
        <dbReference type="EMBL" id="AUH32392.1"/>
    </source>
</evidence>
<dbReference type="AlphaFoldDB" id="A0A2K9EWG2"/>
<gene>
    <name evidence="1" type="ORF">CUV01_02405</name>
</gene>
<sequence>MGTPTQFTDSHVIRDEAGNEVAASTVDSIIGNYRSVPGCHSGNRKRKSAALGSRFFVGVSG</sequence>
<dbReference type="Proteomes" id="UP000233742">
    <property type="component" value="Chromosome"/>
</dbReference>
<dbReference type="EMBL" id="CP025408">
    <property type="protein sequence ID" value="AUH32392.1"/>
    <property type="molecule type" value="Genomic_DNA"/>
</dbReference>
<organism evidence="1 2">
    <name type="scientific">Paracoccus tegillarcae</name>
    <dbReference type="NCBI Taxonomy" id="1529068"/>
    <lineage>
        <taxon>Bacteria</taxon>
        <taxon>Pseudomonadati</taxon>
        <taxon>Pseudomonadota</taxon>
        <taxon>Alphaproteobacteria</taxon>
        <taxon>Rhodobacterales</taxon>
        <taxon>Paracoccaceae</taxon>
        <taxon>Paracoccus</taxon>
    </lineage>
</organism>
<proteinExistence type="predicted"/>
<keyword evidence="2" id="KW-1185">Reference proteome</keyword>
<protein>
    <submittedName>
        <fullName evidence="1">Uncharacterized protein</fullName>
    </submittedName>
</protein>
<evidence type="ECO:0000313" key="2">
    <source>
        <dbReference type="Proteomes" id="UP000233742"/>
    </source>
</evidence>
<dbReference type="KEGG" id="paro:CUV01_02405"/>